<evidence type="ECO:0000256" key="1">
    <source>
        <dbReference type="SAM" id="MobiDB-lite"/>
    </source>
</evidence>
<feature type="compositionally biased region" description="Basic and acidic residues" evidence="1">
    <location>
        <begin position="7"/>
        <end position="28"/>
    </location>
</feature>
<accession>A0A0F2ML53</accession>
<evidence type="ECO:0000313" key="2">
    <source>
        <dbReference type="EMBL" id="KJR89789.1"/>
    </source>
</evidence>
<gene>
    <name evidence="2" type="ORF">SPSK_05953</name>
</gene>
<reference evidence="2 3" key="1">
    <citation type="journal article" date="2014" name="BMC Genomics">
        <title>Comparative genomics of the major fungal agents of human and animal Sporotrichosis: Sporothrix schenckii and Sporothrix brasiliensis.</title>
        <authorList>
            <person name="Teixeira M.M."/>
            <person name="de Almeida L.G."/>
            <person name="Kubitschek-Barreira P."/>
            <person name="Alves F.L."/>
            <person name="Kioshima E.S."/>
            <person name="Abadio A.K."/>
            <person name="Fernandes L."/>
            <person name="Derengowski L.S."/>
            <person name="Ferreira K.S."/>
            <person name="Souza R.C."/>
            <person name="Ruiz J.C."/>
            <person name="de Andrade N.C."/>
            <person name="Paes H.C."/>
            <person name="Nicola A.M."/>
            <person name="Albuquerque P."/>
            <person name="Gerber A.L."/>
            <person name="Martins V.P."/>
            <person name="Peconick L.D."/>
            <person name="Neto A.V."/>
            <person name="Chaucanez C.B."/>
            <person name="Silva P.A."/>
            <person name="Cunha O.L."/>
            <person name="de Oliveira F.F."/>
            <person name="dos Santos T.C."/>
            <person name="Barros A.L."/>
            <person name="Soares M.A."/>
            <person name="de Oliveira L.M."/>
            <person name="Marini M.M."/>
            <person name="Villalobos-Duno H."/>
            <person name="Cunha M.M."/>
            <person name="de Hoog S."/>
            <person name="da Silveira J.F."/>
            <person name="Henrissat B."/>
            <person name="Nino-Vega G.A."/>
            <person name="Cisalpino P.S."/>
            <person name="Mora-Montes H.M."/>
            <person name="Almeida S.R."/>
            <person name="Stajich J.E."/>
            <person name="Lopes-Bezerra L.M."/>
            <person name="Vasconcelos A.T."/>
            <person name="Felipe M.S."/>
        </authorList>
    </citation>
    <scope>NUCLEOTIDE SEQUENCE [LARGE SCALE GENOMIC DNA]</scope>
    <source>
        <strain evidence="2 3">1099-18</strain>
    </source>
</reference>
<dbReference type="GeneID" id="27667938"/>
<dbReference type="PANTHER" id="PTHR34365">
    <property type="entry name" value="ENOLASE (DUF1399)"/>
    <property type="match status" value="1"/>
</dbReference>
<dbReference type="VEuPathDB" id="FungiDB:SPSK_05953"/>
<comment type="caution">
    <text evidence="2">The sequence shown here is derived from an EMBL/GenBank/DDBJ whole genome shotgun (WGS) entry which is preliminary data.</text>
</comment>
<dbReference type="Proteomes" id="UP000033710">
    <property type="component" value="Unassembled WGS sequence"/>
</dbReference>
<dbReference type="GO" id="GO:0051213">
    <property type="term" value="F:dioxygenase activity"/>
    <property type="evidence" value="ECO:0007669"/>
    <property type="project" value="UniProtKB-KW"/>
</dbReference>
<protein>
    <submittedName>
        <fullName evidence="2">Alpha-ketoglutarate-dependent sulfonate dioxygenase</fullName>
    </submittedName>
</protein>
<dbReference type="InterPro" id="IPR009836">
    <property type="entry name" value="GRDP-like"/>
</dbReference>
<evidence type="ECO:0000313" key="3">
    <source>
        <dbReference type="Proteomes" id="UP000033710"/>
    </source>
</evidence>
<dbReference type="KEGG" id="ssck:SPSK_05953"/>
<dbReference type="AlphaFoldDB" id="A0A0F2ML53"/>
<feature type="region of interest" description="Disordered" evidence="1">
    <location>
        <begin position="1"/>
        <end position="67"/>
    </location>
</feature>
<feature type="compositionally biased region" description="Polar residues" evidence="1">
    <location>
        <begin position="35"/>
        <end position="44"/>
    </location>
</feature>
<keyword evidence="2" id="KW-0560">Oxidoreductase</keyword>
<dbReference type="EMBL" id="AXCR01000001">
    <property type="protein sequence ID" value="KJR89789.1"/>
    <property type="molecule type" value="Genomic_DNA"/>
</dbReference>
<dbReference type="RefSeq" id="XP_016592465.1">
    <property type="nucleotide sequence ID" value="XM_016732661.1"/>
</dbReference>
<feature type="compositionally biased region" description="Low complexity" evidence="1">
    <location>
        <begin position="46"/>
        <end position="57"/>
    </location>
</feature>
<reference evidence="2 3" key="2">
    <citation type="journal article" date="2015" name="Eukaryot. Cell">
        <title>Asexual propagation of a virulent clone complex in a human and feline outbreak of sporotrichosis.</title>
        <authorList>
            <person name="Teixeira Mde M."/>
            <person name="Rodrigues A.M."/>
            <person name="Tsui C.K."/>
            <person name="de Almeida L.G."/>
            <person name="Van Diepeningen A.D."/>
            <person name="van den Ende B.G."/>
            <person name="Fernandes G.F."/>
            <person name="Kano R."/>
            <person name="Hamelin R.C."/>
            <person name="Lopes-Bezerra L.M."/>
            <person name="Vasconcelos A.T."/>
            <person name="de Hoog S."/>
            <person name="de Camargo Z.P."/>
            <person name="Felipe M.S."/>
        </authorList>
    </citation>
    <scope>NUCLEOTIDE SEQUENCE [LARGE SCALE GENOMIC DNA]</scope>
    <source>
        <strain evidence="2 3">1099-18</strain>
    </source>
</reference>
<keyword evidence="2" id="KW-0223">Dioxygenase</keyword>
<dbReference type="OrthoDB" id="2684236at2759"/>
<sequence length="857" mass="91058">MAPWSRKKSDAAAAKVDKEKEALAEKQQKGAKGVNGTQAATSSDEALPAYSAQAPPSQAQPPQEPPTAADLAALTDVLANLKLPTTPRPIPAPSSNMGDESQYAWPTADEALAHLQFLAAVHALKEEVGYTDGIFGLHDALAAAPESVVQIPLNLPEGQAAPQTPEDLYRARLSKVREKRWALYVARAVDRYEAWWLQVTRDNMRLREDDMVVPLHPAYNGFVNVDLPKGTLAWTADNLLPLDVWMVLHAHMLNPRAFLEDCIRAGARNVWAAGMPWAAISAAIDPEQGTFSRVTEAAKTAWTATTQRAWDNVDDDAFKAVPCPACSQLTRAPWTTCGGEGGAGNLVGAGYGDGGDAFEVQCASCPFLIDRKSLAVGKFVRDCMELIRVGQPMPGTILEPKTGRADTLPVRMSAAQRPDPLTFPNRLIQRGGLVAAIVGSAGNGETASSAQAVPMVDLTAPARTTSMDTVRARLEDILRDSDKLKAVDDWPGRYRYRPLPAARLAVRKMMSRYWDNASVFALDLTGAVLRQGIFIDKMQAIDWLHSPAARATMARVLEKYQRFFGLLADHPLQVCVPTLDVDLGWHTHQLSPPAYYHTSVRRTLRKFVDHDDKMDEDKLHLAFEFTSKAYQDKYGEVYSACTCWYCEAVRAAHVSSVGAKLGLSKQGGVADAFHSSGAAAQCPPADRAAHVSAHNAVLFAENDVRAKVTRQIRAAQRARLDSNYNKAVKRAAKNGRTLPPREQYYDHWGYSYFMYSPFVYPLYFSPAYYYAAPGFVPVGGGEWANCANGSCGGGNGVAAGACGGPGGCGSCGSISGGCAGGAGCGGGGGGCGGGGGGCGGGGGGCGGGGGGCGGGGS</sequence>
<dbReference type="PANTHER" id="PTHR34365:SF7">
    <property type="entry name" value="GLYCINE-RICH DOMAIN-CONTAINING PROTEIN 1"/>
    <property type="match status" value="1"/>
</dbReference>
<proteinExistence type="predicted"/>
<organism evidence="2 3">
    <name type="scientific">Sporothrix schenckii 1099-18</name>
    <dbReference type="NCBI Taxonomy" id="1397361"/>
    <lineage>
        <taxon>Eukaryota</taxon>
        <taxon>Fungi</taxon>
        <taxon>Dikarya</taxon>
        <taxon>Ascomycota</taxon>
        <taxon>Pezizomycotina</taxon>
        <taxon>Sordariomycetes</taxon>
        <taxon>Sordariomycetidae</taxon>
        <taxon>Ophiostomatales</taxon>
        <taxon>Ophiostomataceae</taxon>
        <taxon>Sporothrix</taxon>
    </lineage>
</organism>
<dbReference type="Pfam" id="PF07173">
    <property type="entry name" value="GRDP-like"/>
    <property type="match status" value="1"/>
</dbReference>
<name>A0A0F2ML53_SPOSC</name>